<dbReference type="PANTHER" id="PTHR12526:SF613">
    <property type="entry name" value="PHOSPHATIDYL-MYO-INOSITOL MANNOSYLTRANSFERASE"/>
    <property type="match status" value="1"/>
</dbReference>
<dbReference type="Pfam" id="PF13579">
    <property type="entry name" value="Glyco_trans_4_4"/>
    <property type="match status" value="1"/>
</dbReference>
<dbReference type="RefSeq" id="WP_344065121.1">
    <property type="nucleotide sequence ID" value="NZ_BAAAPN010000045.1"/>
</dbReference>
<proteinExistence type="predicted"/>
<name>A0ABN2KL41_9MICO</name>
<dbReference type="Gene3D" id="3.40.50.2000">
    <property type="entry name" value="Glycogen Phosphorylase B"/>
    <property type="match status" value="2"/>
</dbReference>
<organism evidence="5 6">
    <name type="scientific">Nostocoides vanveenii</name>
    <dbReference type="NCBI Taxonomy" id="330835"/>
    <lineage>
        <taxon>Bacteria</taxon>
        <taxon>Bacillati</taxon>
        <taxon>Actinomycetota</taxon>
        <taxon>Actinomycetes</taxon>
        <taxon>Micrococcales</taxon>
        <taxon>Intrasporangiaceae</taxon>
        <taxon>Nostocoides</taxon>
    </lineage>
</organism>
<evidence type="ECO:0000256" key="1">
    <source>
        <dbReference type="ARBA" id="ARBA00022676"/>
    </source>
</evidence>
<dbReference type="PANTHER" id="PTHR12526">
    <property type="entry name" value="GLYCOSYLTRANSFERASE"/>
    <property type="match status" value="1"/>
</dbReference>
<protein>
    <submittedName>
        <fullName evidence="5">Glycosyltransferase family 4 protein</fullName>
    </submittedName>
</protein>
<evidence type="ECO:0000313" key="6">
    <source>
        <dbReference type="Proteomes" id="UP001501475"/>
    </source>
</evidence>
<evidence type="ECO:0000259" key="4">
    <source>
        <dbReference type="Pfam" id="PF13579"/>
    </source>
</evidence>
<keyword evidence="6" id="KW-1185">Reference proteome</keyword>
<gene>
    <name evidence="5" type="ORF">GCM10009810_18270</name>
</gene>
<dbReference type="InterPro" id="IPR001296">
    <property type="entry name" value="Glyco_trans_1"/>
</dbReference>
<keyword evidence="1" id="KW-0328">Glycosyltransferase</keyword>
<evidence type="ECO:0000313" key="5">
    <source>
        <dbReference type="EMBL" id="GAA1759099.1"/>
    </source>
</evidence>
<dbReference type="InterPro" id="IPR028098">
    <property type="entry name" value="Glyco_trans_4-like_N"/>
</dbReference>
<reference evidence="5 6" key="1">
    <citation type="journal article" date="2019" name="Int. J. Syst. Evol. Microbiol.">
        <title>The Global Catalogue of Microorganisms (GCM) 10K type strain sequencing project: providing services to taxonomists for standard genome sequencing and annotation.</title>
        <authorList>
            <consortium name="The Broad Institute Genomics Platform"/>
            <consortium name="The Broad Institute Genome Sequencing Center for Infectious Disease"/>
            <person name="Wu L."/>
            <person name="Ma J."/>
        </authorList>
    </citation>
    <scope>NUCLEOTIDE SEQUENCE [LARGE SCALE GENOMIC DNA]</scope>
    <source>
        <strain evidence="5 6">JCM 15591</strain>
    </source>
</reference>
<evidence type="ECO:0000259" key="3">
    <source>
        <dbReference type="Pfam" id="PF00534"/>
    </source>
</evidence>
<sequence>MNALHIVLVLGKSTGGIGTHVVDLAAGLRAAGHHVTVVTDPLTATTFGIDDAVLAWPDPRRPDPRSLRRLRAILRDGDIVHAHGHQAGALVAALLPRLGRGGFGAFRGARTSGRPHRRANRAAVVLSLHNASPPMTGLRSRLAERVERAAITSADLVTGASSDLVDRARALGARRAELARVPSPRVPALLSATDADRQAARDAVRTACGIGEQEPLIVTISRIAPQKDLGTLVAAAQLLDTRPAWLVAGGGILELQHDLELRARETGVRFVGPVADPLGLLLAADVFALTSTWEARALVVQEALAAGLPVVASAVGGLPDLLDGLGVLIPPRDPQALARALESLLKDPEARRTAGDRGRERAAVWPTSPQMVAQWGVDYSGLIEAVG</sequence>
<feature type="domain" description="Glycosyl transferase family 1" evidence="3">
    <location>
        <begin position="206"/>
        <end position="361"/>
    </location>
</feature>
<dbReference type="Pfam" id="PF00534">
    <property type="entry name" value="Glycos_transf_1"/>
    <property type="match status" value="1"/>
</dbReference>
<dbReference type="CDD" id="cd03801">
    <property type="entry name" value="GT4_PimA-like"/>
    <property type="match status" value="1"/>
</dbReference>
<evidence type="ECO:0000256" key="2">
    <source>
        <dbReference type="ARBA" id="ARBA00022679"/>
    </source>
</evidence>
<dbReference type="EMBL" id="BAAAPN010000045">
    <property type="protein sequence ID" value="GAA1759099.1"/>
    <property type="molecule type" value="Genomic_DNA"/>
</dbReference>
<accession>A0ABN2KL41</accession>
<dbReference type="SUPFAM" id="SSF53756">
    <property type="entry name" value="UDP-Glycosyltransferase/glycogen phosphorylase"/>
    <property type="match status" value="1"/>
</dbReference>
<feature type="domain" description="Glycosyltransferase subfamily 4-like N-terminal" evidence="4">
    <location>
        <begin position="15"/>
        <end position="182"/>
    </location>
</feature>
<keyword evidence="2" id="KW-0808">Transferase</keyword>
<dbReference type="Proteomes" id="UP001501475">
    <property type="component" value="Unassembled WGS sequence"/>
</dbReference>
<comment type="caution">
    <text evidence="5">The sequence shown here is derived from an EMBL/GenBank/DDBJ whole genome shotgun (WGS) entry which is preliminary data.</text>
</comment>